<reference evidence="2" key="1">
    <citation type="journal article" date="2022" name="bioRxiv">
        <title>Sequencing and chromosome-scale assembly of the giantPleurodeles waltlgenome.</title>
        <authorList>
            <person name="Brown T."/>
            <person name="Elewa A."/>
            <person name="Iarovenko S."/>
            <person name="Subramanian E."/>
            <person name="Araus A.J."/>
            <person name="Petzold A."/>
            <person name="Susuki M."/>
            <person name="Suzuki K.-i.T."/>
            <person name="Hayashi T."/>
            <person name="Toyoda A."/>
            <person name="Oliveira C."/>
            <person name="Osipova E."/>
            <person name="Leigh N.D."/>
            <person name="Simon A."/>
            <person name="Yun M.H."/>
        </authorList>
    </citation>
    <scope>NUCLEOTIDE SEQUENCE</scope>
    <source>
        <strain evidence="2">20211129_DDA</strain>
        <tissue evidence="2">Liver</tissue>
    </source>
</reference>
<name>A0AAV7U7M6_PLEWA</name>
<keyword evidence="3" id="KW-1185">Reference proteome</keyword>
<organism evidence="2 3">
    <name type="scientific">Pleurodeles waltl</name>
    <name type="common">Iberian ribbed newt</name>
    <dbReference type="NCBI Taxonomy" id="8319"/>
    <lineage>
        <taxon>Eukaryota</taxon>
        <taxon>Metazoa</taxon>
        <taxon>Chordata</taxon>
        <taxon>Craniata</taxon>
        <taxon>Vertebrata</taxon>
        <taxon>Euteleostomi</taxon>
        <taxon>Amphibia</taxon>
        <taxon>Batrachia</taxon>
        <taxon>Caudata</taxon>
        <taxon>Salamandroidea</taxon>
        <taxon>Salamandridae</taxon>
        <taxon>Pleurodelinae</taxon>
        <taxon>Pleurodeles</taxon>
    </lineage>
</organism>
<feature type="region of interest" description="Disordered" evidence="1">
    <location>
        <begin position="1"/>
        <end position="26"/>
    </location>
</feature>
<accession>A0AAV7U7M6</accession>
<dbReference type="EMBL" id="JANPWB010000005">
    <property type="protein sequence ID" value="KAJ1185050.1"/>
    <property type="molecule type" value="Genomic_DNA"/>
</dbReference>
<evidence type="ECO:0000256" key="1">
    <source>
        <dbReference type="SAM" id="MobiDB-lite"/>
    </source>
</evidence>
<sequence>MSPHSGLGDGPGVGGRSRGSRGSPLSSPLYDLILEVMHTDHVSKMMRNKQTWPGPPPAKQGDQEIVLIPACPGPDEGLQAHTAAMLAAIGA</sequence>
<comment type="caution">
    <text evidence="2">The sequence shown here is derived from an EMBL/GenBank/DDBJ whole genome shotgun (WGS) entry which is preliminary data.</text>
</comment>
<protein>
    <submittedName>
        <fullName evidence="2">Uncharacterized protein</fullName>
    </submittedName>
</protein>
<evidence type="ECO:0000313" key="3">
    <source>
        <dbReference type="Proteomes" id="UP001066276"/>
    </source>
</evidence>
<dbReference type="AlphaFoldDB" id="A0AAV7U7M6"/>
<evidence type="ECO:0000313" key="2">
    <source>
        <dbReference type="EMBL" id="KAJ1185050.1"/>
    </source>
</evidence>
<feature type="compositionally biased region" description="Gly residues" evidence="1">
    <location>
        <begin position="7"/>
        <end position="17"/>
    </location>
</feature>
<dbReference type="Proteomes" id="UP001066276">
    <property type="component" value="Chromosome 3_1"/>
</dbReference>
<gene>
    <name evidence="2" type="ORF">NDU88_001845</name>
</gene>
<proteinExistence type="predicted"/>